<evidence type="ECO:0000313" key="2">
    <source>
        <dbReference type="Proteomes" id="UP001596505"/>
    </source>
</evidence>
<dbReference type="RefSeq" id="WP_380965588.1">
    <property type="nucleotide sequence ID" value="NZ_JBHTCO010000010.1"/>
</dbReference>
<dbReference type="EMBL" id="JBHTCO010000010">
    <property type="protein sequence ID" value="MFC7393137.1"/>
    <property type="molecule type" value="Genomic_DNA"/>
</dbReference>
<organism evidence="1 2">
    <name type="scientific">Scopulibacillus cellulosilyticus</name>
    <dbReference type="NCBI Taxonomy" id="2665665"/>
    <lineage>
        <taxon>Bacteria</taxon>
        <taxon>Bacillati</taxon>
        <taxon>Bacillota</taxon>
        <taxon>Bacilli</taxon>
        <taxon>Bacillales</taxon>
        <taxon>Sporolactobacillaceae</taxon>
        <taxon>Scopulibacillus</taxon>
    </lineage>
</organism>
<sequence>MNEFMILTNKEIYVLQSMLEVPVIIGMENPFLGLLGEEIDAEWQGTVSGLIEKGFISKDNETAWIDEDLIISMSIMANTNVVLQIDSPDEQLPQSIYYFTEEFVVECEQINKESYKLYKWGSPSKTFQNVILPKLGIAQLSISKKGRLLLPGNFVNDFCKDNRIPESKVNQIYKLNKTEQSRELWKNLKMSLDKVDRFRRMMVFFFHHDQWSVEGLITLYSPVNNWGLKMVNINNKEYLEAEQVDLIGLTKEYIAVIERSVSGGNSLLWK</sequence>
<dbReference type="Proteomes" id="UP001596505">
    <property type="component" value="Unassembled WGS sequence"/>
</dbReference>
<proteinExistence type="predicted"/>
<comment type="caution">
    <text evidence="1">The sequence shown here is derived from an EMBL/GenBank/DDBJ whole genome shotgun (WGS) entry which is preliminary data.</text>
</comment>
<keyword evidence="2" id="KW-1185">Reference proteome</keyword>
<protein>
    <submittedName>
        <fullName evidence="1">Uncharacterized protein</fullName>
    </submittedName>
</protein>
<reference evidence="2" key="1">
    <citation type="journal article" date="2019" name="Int. J. Syst. Evol. Microbiol.">
        <title>The Global Catalogue of Microorganisms (GCM) 10K type strain sequencing project: providing services to taxonomists for standard genome sequencing and annotation.</title>
        <authorList>
            <consortium name="The Broad Institute Genomics Platform"/>
            <consortium name="The Broad Institute Genome Sequencing Center for Infectious Disease"/>
            <person name="Wu L."/>
            <person name="Ma J."/>
        </authorList>
    </citation>
    <scope>NUCLEOTIDE SEQUENCE [LARGE SCALE GENOMIC DNA]</scope>
    <source>
        <strain evidence="2">CGMCC 1.16305</strain>
    </source>
</reference>
<name>A0ABW2PUN6_9BACL</name>
<gene>
    <name evidence="1" type="ORF">ACFQRG_09185</name>
</gene>
<evidence type="ECO:0000313" key="1">
    <source>
        <dbReference type="EMBL" id="MFC7393137.1"/>
    </source>
</evidence>
<accession>A0ABW2PUN6</accession>